<keyword evidence="3" id="KW-1185">Reference proteome</keyword>
<organism evidence="2 3">
    <name type="scientific">Tunturiibacter gelidiferens</name>
    <dbReference type="NCBI Taxonomy" id="3069689"/>
    <lineage>
        <taxon>Bacteria</taxon>
        <taxon>Pseudomonadati</taxon>
        <taxon>Acidobacteriota</taxon>
        <taxon>Terriglobia</taxon>
        <taxon>Terriglobales</taxon>
        <taxon>Acidobacteriaceae</taxon>
        <taxon>Tunturiibacter</taxon>
    </lineage>
</organism>
<name>A0A9X0U2B4_9BACT</name>
<feature type="region of interest" description="Disordered" evidence="1">
    <location>
        <begin position="1"/>
        <end position="41"/>
    </location>
</feature>
<evidence type="ECO:0000313" key="2">
    <source>
        <dbReference type="EMBL" id="MBB5327219.1"/>
    </source>
</evidence>
<dbReference type="AlphaFoldDB" id="A0A9X0U2B4"/>
<protein>
    <submittedName>
        <fullName evidence="2">Uncharacterized protein</fullName>
    </submittedName>
</protein>
<feature type="compositionally biased region" description="Polar residues" evidence="1">
    <location>
        <begin position="17"/>
        <end position="26"/>
    </location>
</feature>
<dbReference type="EMBL" id="JACHEB010000002">
    <property type="protein sequence ID" value="MBB5327219.1"/>
    <property type="molecule type" value="Genomic_DNA"/>
</dbReference>
<comment type="caution">
    <text evidence="2">The sequence shown here is derived from an EMBL/GenBank/DDBJ whole genome shotgun (WGS) entry which is preliminary data.</text>
</comment>
<proteinExistence type="predicted"/>
<evidence type="ECO:0000256" key="1">
    <source>
        <dbReference type="SAM" id="MobiDB-lite"/>
    </source>
</evidence>
<dbReference type="Proteomes" id="UP000535182">
    <property type="component" value="Unassembled WGS sequence"/>
</dbReference>
<accession>A0A9X0U2B4</accession>
<reference evidence="2 3" key="1">
    <citation type="submission" date="2020-08" db="EMBL/GenBank/DDBJ databases">
        <title>Genomic Encyclopedia of Type Strains, Phase IV (KMG-V): Genome sequencing to study the core and pangenomes of soil and plant-associated prokaryotes.</title>
        <authorList>
            <person name="Whitman W."/>
        </authorList>
    </citation>
    <scope>NUCLEOTIDE SEQUENCE [LARGE SCALE GENOMIC DNA]</scope>
    <source>
        <strain evidence="2 3">X5P2</strain>
    </source>
</reference>
<gene>
    <name evidence="2" type="ORF">HDF14_000824</name>
</gene>
<sequence length="56" mass="6086">MQQQIPYGDDNKRGKGNCNSKCNSRSPAGMTTRKATATAGAESASIILLRRIERCE</sequence>
<evidence type="ECO:0000313" key="3">
    <source>
        <dbReference type="Proteomes" id="UP000535182"/>
    </source>
</evidence>